<dbReference type="Proteomes" id="UP000664369">
    <property type="component" value="Unassembled WGS sequence"/>
</dbReference>
<feature type="chain" id="PRO_5047368424" description="DUF4394 domain-containing protein" evidence="1">
    <location>
        <begin position="24"/>
        <end position="563"/>
    </location>
</feature>
<protein>
    <recommendedName>
        <fullName evidence="4">DUF4394 domain-containing protein</fullName>
    </recommendedName>
</protein>
<keyword evidence="3" id="KW-1185">Reference proteome</keyword>
<proteinExistence type="predicted"/>
<dbReference type="SUPFAM" id="SSF69322">
    <property type="entry name" value="Tricorn protease domain 2"/>
    <property type="match status" value="1"/>
</dbReference>
<reference evidence="2 3" key="1">
    <citation type="submission" date="2021-03" db="EMBL/GenBank/DDBJ databases">
        <authorList>
            <person name="Kim M.K."/>
        </authorList>
    </citation>
    <scope>NUCLEOTIDE SEQUENCE [LARGE SCALE GENOMIC DNA]</scope>
    <source>
        <strain evidence="2 3">BT442</strain>
    </source>
</reference>
<comment type="caution">
    <text evidence="2">The sequence shown here is derived from an EMBL/GenBank/DDBJ whole genome shotgun (WGS) entry which is preliminary data.</text>
</comment>
<organism evidence="2 3">
    <name type="scientific">Hymenobacter negativus</name>
    <dbReference type="NCBI Taxonomy" id="2795026"/>
    <lineage>
        <taxon>Bacteria</taxon>
        <taxon>Pseudomonadati</taxon>
        <taxon>Bacteroidota</taxon>
        <taxon>Cytophagia</taxon>
        <taxon>Cytophagales</taxon>
        <taxon>Hymenobacteraceae</taxon>
        <taxon>Hymenobacter</taxon>
    </lineage>
</organism>
<evidence type="ECO:0000256" key="1">
    <source>
        <dbReference type="SAM" id="SignalP"/>
    </source>
</evidence>
<evidence type="ECO:0000313" key="2">
    <source>
        <dbReference type="EMBL" id="MBO2007758.1"/>
    </source>
</evidence>
<gene>
    <name evidence="2" type="ORF">J4E00_01755</name>
</gene>
<name>A0ABS3Q9R0_9BACT</name>
<dbReference type="EMBL" id="JAGETZ010000001">
    <property type="protein sequence ID" value="MBO2007758.1"/>
    <property type="molecule type" value="Genomic_DNA"/>
</dbReference>
<keyword evidence="1" id="KW-0732">Signal</keyword>
<sequence length="563" mass="55547">MPNFFSLWSRALLLLALPFAAQSQNVGIGTTSPTQPLDVNGNVRVRALNGSSTRLVQADANGNLTPASALYPTDGAAAAPLASTTPGLNNPLVALSGTLAVVLNRGASSLSLYDLSNPNAPVLRGTLTDATNLANAQEVATNGTVAAVLCNTANGNGSDIGLTRLFTLSGGTPALVNTLVPPPGALSAVNGAMTILDNRLFAVYDKAGSPGVFNVYDITTPATATQLGSSLTAPFSYTPQAAAAAGSFVAVSSMYGGVSIMSVANPAAPVAVGNTGFPGYNGGYDVPVALTTSTLCSLTISSNTLNTYSLSPTGVPTLRSTFATATTPVSVALSGSLAYVACRVSGANVLQIIDVSGSTAVLRGTVPLDATANNVATTGTLTAVASGAAANTLQVFNSGRVLTVAPDGSISSIPAPSGTAFIQNQTATAQSGGFNVGGNGTVGGTLSVGTSGTAGKILTPGTGTRNMLAVAYGQIGGNPATLYSTSGNYTAVRTSTGVYTITFTAASGLSGVSTAGYTVLASCMGGPGFANCIGFGTGTITIGTYSPGGSQVDGYFSFAVFAP</sequence>
<evidence type="ECO:0000313" key="3">
    <source>
        <dbReference type="Proteomes" id="UP000664369"/>
    </source>
</evidence>
<feature type="signal peptide" evidence="1">
    <location>
        <begin position="1"/>
        <end position="23"/>
    </location>
</feature>
<evidence type="ECO:0008006" key="4">
    <source>
        <dbReference type="Google" id="ProtNLM"/>
    </source>
</evidence>
<dbReference type="RefSeq" id="WP_208173290.1">
    <property type="nucleotide sequence ID" value="NZ_JAGETZ010000001.1"/>
</dbReference>
<accession>A0ABS3Q9R0</accession>